<evidence type="ECO:0000313" key="2">
    <source>
        <dbReference type="EMBL" id="SOC42547.1"/>
    </source>
</evidence>
<reference evidence="3" key="1">
    <citation type="submission" date="2017-08" db="EMBL/GenBank/DDBJ databases">
        <authorList>
            <person name="Varghese N."/>
            <person name="Submissions S."/>
        </authorList>
    </citation>
    <scope>NUCLEOTIDE SEQUENCE [LARGE SCALE GENOMIC DNA]</scope>
    <source>
        <strain evidence="3">JC23</strain>
    </source>
</reference>
<dbReference type="OrthoDB" id="2617663at2"/>
<dbReference type="RefSeq" id="WP_097150505.1">
    <property type="nucleotide sequence ID" value="NZ_OBQC01000013.1"/>
</dbReference>
<gene>
    <name evidence="2" type="ORF">SAMN05877842_11333</name>
</gene>
<feature type="compositionally biased region" description="Basic and acidic residues" evidence="1">
    <location>
        <begin position="20"/>
        <end position="31"/>
    </location>
</feature>
<dbReference type="AlphaFoldDB" id="A0A285ULI1"/>
<name>A0A285ULI1_9BACL</name>
<dbReference type="Proteomes" id="UP000219252">
    <property type="component" value="Unassembled WGS sequence"/>
</dbReference>
<organism evidence="2 3">
    <name type="scientific">Ureibacillus acetophenoni</name>
    <dbReference type="NCBI Taxonomy" id="614649"/>
    <lineage>
        <taxon>Bacteria</taxon>
        <taxon>Bacillati</taxon>
        <taxon>Bacillota</taxon>
        <taxon>Bacilli</taxon>
        <taxon>Bacillales</taxon>
        <taxon>Caryophanaceae</taxon>
        <taxon>Ureibacillus</taxon>
    </lineage>
</organism>
<protein>
    <submittedName>
        <fullName evidence="2">Uncharacterized protein</fullName>
    </submittedName>
</protein>
<accession>A0A285ULI1</accession>
<sequence>MRREEHKGHHHEGRHRGRRSEHNEVKTEGAKTFRRKRAIMFLEHLETKESILKKQLTTPELQSINSIIVGELKATQAIIEEFVQQFELYEFEEYAKLRFNKDPENDANEEDKK</sequence>
<proteinExistence type="predicted"/>
<feature type="region of interest" description="Disordered" evidence="1">
    <location>
        <begin position="1"/>
        <end position="31"/>
    </location>
</feature>
<dbReference type="EMBL" id="OBQC01000013">
    <property type="protein sequence ID" value="SOC42547.1"/>
    <property type="molecule type" value="Genomic_DNA"/>
</dbReference>
<evidence type="ECO:0000313" key="3">
    <source>
        <dbReference type="Proteomes" id="UP000219252"/>
    </source>
</evidence>
<keyword evidence="3" id="KW-1185">Reference proteome</keyword>
<evidence type="ECO:0000256" key="1">
    <source>
        <dbReference type="SAM" id="MobiDB-lite"/>
    </source>
</evidence>
<feature type="compositionally biased region" description="Basic residues" evidence="1">
    <location>
        <begin position="8"/>
        <end position="19"/>
    </location>
</feature>